<dbReference type="EMBL" id="VCIA01000001">
    <property type="protein sequence ID" value="TMN23359.1"/>
    <property type="molecule type" value="Genomic_DNA"/>
</dbReference>
<dbReference type="InterPro" id="IPR007404">
    <property type="entry name" value="YdjM-like"/>
</dbReference>
<evidence type="ECO:0000313" key="5">
    <source>
        <dbReference type="Proteomes" id="UP000319280"/>
    </source>
</evidence>
<gene>
    <name evidence="2" type="ORF">FFL34_15595</name>
    <name evidence="3" type="ORF">FH966_10945</name>
</gene>
<keyword evidence="1" id="KW-0812">Transmembrane</keyword>
<proteinExistence type="predicted"/>
<name>A0A549YJV3_9BACI</name>
<reference evidence="2 4" key="1">
    <citation type="submission" date="2019-05" db="EMBL/GenBank/DDBJ databases">
        <title>Genomic analysis of Lentibacillus sp. NKC220-2.</title>
        <authorList>
            <person name="Oh Y.J."/>
        </authorList>
    </citation>
    <scope>NUCLEOTIDE SEQUENCE [LARGE SCALE GENOMIC DNA]</scope>
    <source>
        <strain evidence="2 4">NKC220-2</strain>
    </source>
</reference>
<keyword evidence="1" id="KW-1133">Transmembrane helix</keyword>
<dbReference type="AlphaFoldDB" id="A0A549YJV3"/>
<evidence type="ECO:0000313" key="4">
    <source>
        <dbReference type="Proteomes" id="UP000306980"/>
    </source>
</evidence>
<keyword evidence="3" id="KW-0378">Hydrolase</keyword>
<keyword evidence="1" id="KW-0472">Membrane</keyword>
<protein>
    <submittedName>
        <fullName evidence="3">Metal-dependent hydrolase</fullName>
    </submittedName>
</protein>
<organism evidence="3 5">
    <name type="scientific">Lentibacillus cibarius</name>
    <dbReference type="NCBI Taxonomy" id="2583219"/>
    <lineage>
        <taxon>Bacteria</taxon>
        <taxon>Bacillati</taxon>
        <taxon>Bacillota</taxon>
        <taxon>Bacilli</taxon>
        <taxon>Bacillales</taxon>
        <taxon>Bacillaceae</taxon>
        <taxon>Lentibacillus</taxon>
    </lineage>
</organism>
<dbReference type="Pfam" id="PF04307">
    <property type="entry name" value="YdjM"/>
    <property type="match status" value="1"/>
</dbReference>
<feature type="transmembrane region" description="Helical" evidence="1">
    <location>
        <begin position="164"/>
        <end position="197"/>
    </location>
</feature>
<feature type="transmembrane region" description="Helical" evidence="1">
    <location>
        <begin position="119"/>
        <end position="135"/>
    </location>
</feature>
<dbReference type="Proteomes" id="UP000306980">
    <property type="component" value="Unassembled WGS sequence"/>
</dbReference>
<accession>A0A549YJV3</accession>
<evidence type="ECO:0000313" key="2">
    <source>
        <dbReference type="EMBL" id="TMN23359.1"/>
    </source>
</evidence>
<dbReference type="GO" id="GO:0016787">
    <property type="term" value="F:hydrolase activity"/>
    <property type="evidence" value="ECO:0007669"/>
    <property type="project" value="UniProtKB-KW"/>
</dbReference>
<dbReference type="EMBL" id="VJMZ01000001">
    <property type="protein sequence ID" value="TRM12158.1"/>
    <property type="molecule type" value="Genomic_DNA"/>
</dbReference>
<keyword evidence="5" id="KW-1185">Reference proteome</keyword>
<evidence type="ECO:0000256" key="1">
    <source>
        <dbReference type="SAM" id="Phobius"/>
    </source>
</evidence>
<evidence type="ECO:0000313" key="3">
    <source>
        <dbReference type="EMBL" id="TRM12158.1"/>
    </source>
</evidence>
<sequence length="266" mass="28660">MLHIVWRVYGIQVCDVNPDQSVYRRVEQRNCLVSRTGAKDSRLVVVFSVYCCGEGGTTMKGTSHALIGGAAGFGVAVYLGTTPVDSFTLMSAGMIAGLCPDLDTSGRLSRRITIPAEPFKLLMGFVAVWLIYYSFVKGSGVEQVTGIGVGVLLLVFSRKLSPKWMLTVTGAGIIVLGGAMDVLWLLLVGGYVLLASLFPHRSYTHSLPGLIFFGYISYLFAADVQVEGMFYACVIGYVSHLAADSRVIPGNKQGVKLFAPVSRLEV</sequence>
<dbReference type="Proteomes" id="UP000319280">
    <property type="component" value="Unassembled WGS sequence"/>
</dbReference>
<reference evidence="3 5" key="2">
    <citation type="submission" date="2019-07" db="EMBL/GenBank/DDBJ databases">
        <title>Genomic analysis of Lentibacillus sp. NKC851-2.</title>
        <authorList>
            <person name="Oh Y.J."/>
        </authorList>
    </citation>
    <scope>NUCLEOTIDE SEQUENCE [LARGE SCALE GENOMIC DNA]</scope>
    <source>
        <strain evidence="3 5">NKC851-2</strain>
    </source>
</reference>
<dbReference type="OrthoDB" id="2706144at2"/>
<accession>A0A5S3QNJ3</accession>
<feature type="transmembrane region" description="Helical" evidence="1">
    <location>
        <begin position="203"/>
        <end position="221"/>
    </location>
</feature>
<comment type="caution">
    <text evidence="3">The sequence shown here is derived from an EMBL/GenBank/DDBJ whole genome shotgun (WGS) entry which is preliminary data.</text>
</comment>